<dbReference type="Proteomes" id="UP000681722">
    <property type="component" value="Unassembled WGS sequence"/>
</dbReference>
<evidence type="ECO:0000313" key="5">
    <source>
        <dbReference type="EMBL" id="CAF3665033.1"/>
    </source>
</evidence>
<name>A0A813XMP4_9BILA</name>
<feature type="DNA-binding region" description="Fork-head" evidence="2">
    <location>
        <begin position="117"/>
        <end position="178"/>
    </location>
</feature>
<feature type="domain" description="Fork-head" evidence="3">
    <location>
        <begin position="117"/>
        <end position="178"/>
    </location>
</feature>
<protein>
    <recommendedName>
        <fullName evidence="3">Fork-head domain-containing protein</fullName>
    </recommendedName>
</protein>
<dbReference type="EMBL" id="CAJNOQ010001226">
    <property type="protein sequence ID" value="CAF0878474.1"/>
    <property type="molecule type" value="Genomic_DNA"/>
</dbReference>
<dbReference type="OrthoDB" id="5830876at2759"/>
<dbReference type="InterPro" id="IPR036388">
    <property type="entry name" value="WH-like_DNA-bd_sf"/>
</dbReference>
<evidence type="ECO:0000256" key="1">
    <source>
        <dbReference type="ARBA" id="ARBA00023125"/>
    </source>
</evidence>
<keyword evidence="2" id="KW-0539">Nucleus</keyword>
<keyword evidence="1 2" id="KW-0238">DNA-binding</keyword>
<dbReference type="Gene3D" id="1.10.10.10">
    <property type="entry name" value="Winged helix-like DNA-binding domain superfamily/Winged helix DNA-binding domain"/>
    <property type="match status" value="1"/>
</dbReference>
<evidence type="ECO:0000259" key="3">
    <source>
        <dbReference type="PROSITE" id="PS50039"/>
    </source>
</evidence>
<sequence>MRYCVTCKETINHEQEILLIMTNTEEDKNIKFSSLDSSSMKFKSRMIDFNLRLDRLERALQHRQFQRTIQRYKDVPITTITSPLRSSIEKSTNLTKQVTKLNDDLTNPDHYTTDNARPPFTYKQLIRQAIFESPKNELAVKQIYEWFQQQFIYYRKSTQKWQNAVRSCLAAERCFKRVRDTVWTIDERKFLERRRSTKTVQLSSTQSVQQSSISTDHLFAEKSNYSQELIDSSPNSTLSITEDIYENSGFSNGEIINYDQTSSPNTYFSSATKILSIKCEPDTSSNHELSLLPSENYCQDLLKYEYDENERMNDFSIKTLATANDHDQSEHFAELSSYPVLVIESACSCTIDNTPSSDDDLDACDLRTSFPKNSESINTINMDKIPSPVDLNNVSFDQLKLLYLECVEKLKQNQTIIDNMDVNTEAVQSKIIETTITTQAEKSCFQPIKRRETNNPGQRVTTVYYSISSYFDVNPANVLCPS</sequence>
<proteinExistence type="predicted"/>
<accession>A0A813XMP4</accession>
<evidence type="ECO:0000313" key="6">
    <source>
        <dbReference type="Proteomes" id="UP000663829"/>
    </source>
</evidence>
<dbReference type="PROSITE" id="PS50039">
    <property type="entry name" value="FORK_HEAD_3"/>
    <property type="match status" value="1"/>
</dbReference>
<keyword evidence="6" id="KW-1185">Reference proteome</keyword>
<reference evidence="4" key="1">
    <citation type="submission" date="2021-02" db="EMBL/GenBank/DDBJ databases">
        <authorList>
            <person name="Nowell W R."/>
        </authorList>
    </citation>
    <scope>NUCLEOTIDE SEQUENCE</scope>
</reference>
<dbReference type="PRINTS" id="PR00053">
    <property type="entry name" value="FORKHEAD"/>
</dbReference>
<dbReference type="GO" id="GO:0000981">
    <property type="term" value="F:DNA-binding transcription factor activity, RNA polymerase II-specific"/>
    <property type="evidence" value="ECO:0007669"/>
    <property type="project" value="TreeGrafter"/>
</dbReference>
<dbReference type="Proteomes" id="UP000663829">
    <property type="component" value="Unassembled WGS sequence"/>
</dbReference>
<comment type="subcellular location">
    <subcellularLocation>
        <location evidence="2">Nucleus</location>
    </subcellularLocation>
</comment>
<dbReference type="EMBL" id="CAJOBC010001226">
    <property type="protein sequence ID" value="CAF3665033.1"/>
    <property type="molecule type" value="Genomic_DNA"/>
</dbReference>
<dbReference type="PANTHER" id="PTHR45796:SF4">
    <property type="entry name" value="FORKHEAD BOX P, ISOFORM C"/>
    <property type="match status" value="1"/>
</dbReference>
<dbReference type="InterPro" id="IPR036390">
    <property type="entry name" value="WH_DNA-bd_sf"/>
</dbReference>
<dbReference type="InterPro" id="IPR050998">
    <property type="entry name" value="FOXP"/>
</dbReference>
<dbReference type="SUPFAM" id="SSF46785">
    <property type="entry name" value="Winged helix' DNA-binding domain"/>
    <property type="match status" value="1"/>
</dbReference>
<dbReference type="PANTHER" id="PTHR45796">
    <property type="entry name" value="FORKHEAD BOX P, ISOFORM C"/>
    <property type="match status" value="1"/>
</dbReference>
<evidence type="ECO:0000313" key="4">
    <source>
        <dbReference type="EMBL" id="CAF0878474.1"/>
    </source>
</evidence>
<organism evidence="4 6">
    <name type="scientific">Didymodactylos carnosus</name>
    <dbReference type="NCBI Taxonomy" id="1234261"/>
    <lineage>
        <taxon>Eukaryota</taxon>
        <taxon>Metazoa</taxon>
        <taxon>Spiralia</taxon>
        <taxon>Gnathifera</taxon>
        <taxon>Rotifera</taxon>
        <taxon>Eurotatoria</taxon>
        <taxon>Bdelloidea</taxon>
        <taxon>Philodinida</taxon>
        <taxon>Philodinidae</taxon>
        <taxon>Didymodactylos</taxon>
    </lineage>
</organism>
<dbReference type="AlphaFoldDB" id="A0A813XMP4"/>
<dbReference type="GO" id="GO:0000978">
    <property type="term" value="F:RNA polymerase II cis-regulatory region sequence-specific DNA binding"/>
    <property type="evidence" value="ECO:0007669"/>
    <property type="project" value="TreeGrafter"/>
</dbReference>
<comment type="caution">
    <text evidence="4">The sequence shown here is derived from an EMBL/GenBank/DDBJ whole genome shotgun (WGS) entry which is preliminary data.</text>
</comment>
<dbReference type="Pfam" id="PF00250">
    <property type="entry name" value="Forkhead"/>
    <property type="match status" value="1"/>
</dbReference>
<gene>
    <name evidence="4" type="ORF">GPM918_LOCUS7482</name>
    <name evidence="5" type="ORF">SRO942_LOCUS7482</name>
</gene>
<evidence type="ECO:0000256" key="2">
    <source>
        <dbReference type="PROSITE-ProRule" id="PRU00089"/>
    </source>
</evidence>
<dbReference type="InterPro" id="IPR001766">
    <property type="entry name" value="Fork_head_dom"/>
</dbReference>
<dbReference type="GO" id="GO:0005634">
    <property type="term" value="C:nucleus"/>
    <property type="evidence" value="ECO:0007669"/>
    <property type="project" value="UniProtKB-SubCell"/>
</dbReference>
<dbReference type="SMART" id="SM00339">
    <property type="entry name" value="FH"/>
    <property type="match status" value="1"/>
</dbReference>